<keyword evidence="1" id="KW-0812">Transmembrane</keyword>
<protein>
    <submittedName>
        <fullName evidence="2">Uncharacterized protein</fullName>
    </submittedName>
</protein>
<dbReference type="EMBL" id="BSFM01000011">
    <property type="protein sequence ID" value="GLK84021.1"/>
    <property type="molecule type" value="Genomic_DNA"/>
</dbReference>
<comment type="caution">
    <text evidence="2">The sequence shown here is derived from an EMBL/GenBank/DDBJ whole genome shotgun (WGS) entry which is preliminary data.</text>
</comment>
<evidence type="ECO:0000256" key="1">
    <source>
        <dbReference type="SAM" id="Phobius"/>
    </source>
</evidence>
<feature type="transmembrane region" description="Helical" evidence="1">
    <location>
        <begin position="12"/>
        <end position="34"/>
    </location>
</feature>
<keyword evidence="3" id="KW-1185">Reference proteome</keyword>
<sequence>MSLIQNERIKLTATLLNNVAAAMFITGGVGPIVALSYGVPGPTGGWSALGITAIWILSGSAIAYMARLLLKRLKP</sequence>
<keyword evidence="1" id="KW-0472">Membrane</keyword>
<name>A0A9W6JWT3_9HYPH</name>
<accession>A0A9W6JWT3</accession>
<gene>
    <name evidence="2" type="ORF">GCM10017653_20910</name>
</gene>
<dbReference type="Proteomes" id="UP001143330">
    <property type="component" value="Unassembled WGS sequence"/>
</dbReference>
<dbReference type="AlphaFoldDB" id="A0A9W6JWT3"/>
<feature type="transmembrane region" description="Helical" evidence="1">
    <location>
        <begin position="46"/>
        <end position="70"/>
    </location>
</feature>
<proteinExistence type="predicted"/>
<evidence type="ECO:0000313" key="3">
    <source>
        <dbReference type="Proteomes" id="UP001143330"/>
    </source>
</evidence>
<keyword evidence="1" id="KW-1133">Transmembrane helix</keyword>
<reference evidence="2" key="2">
    <citation type="submission" date="2023-01" db="EMBL/GenBank/DDBJ databases">
        <authorList>
            <person name="Sun Q."/>
            <person name="Evtushenko L."/>
        </authorList>
    </citation>
    <scope>NUCLEOTIDE SEQUENCE</scope>
    <source>
        <strain evidence="2">VKM B-2789</strain>
    </source>
</reference>
<evidence type="ECO:0000313" key="2">
    <source>
        <dbReference type="EMBL" id="GLK84021.1"/>
    </source>
</evidence>
<dbReference type="RefSeq" id="WP_213364212.1">
    <property type="nucleotide sequence ID" value="NZ_BSFM01000011.1"/>
</dbReference>
<reference evidence="2" key="1">
    <citation type="journal article" date="2014" name="Int. J. Syst. Evol. Microbiol.">
        <title>Complete genome sequence of Corynebacterium casei LMG S-19264T (=DSM 44701T), isolated from a smear-ripened cheese.</title>
        <authorList>
            <consortium name="US DOE Joint Genome Institute (JGI-PGF)"/>
            <person name="Walter F."/>
            <person name="Albersmeier A."/>
            <person name="Kalinowski J."/>
            <person name="Ruckert C."/>
        </authorList>
    </citation>
    <scope>NUCLEOTIDE SEQUENCE</scope>
    <source>
        <strain evidence="2">VKM B-2789</strain>
    </source>
</reference>
<organism evidence="2 3">
    <name type="scientific">Ancylobacter defluvii</name>
    <dbReference type="NCBI Taxonomy" id="1282440"/>
    <lineage>
        <taxon>Bacteria</taxon>
        <taxon>Pseudomonadati</taxon>
        <taxon>Pseudomonadota</taxon>
        <taxon>Alphaproteobacteria</taxon>
        <taxon>Hyphomicrobiales</taxon>
        <taxon>Xanthobacteraceae</taxon>
        <taxon>Ancylobacter</taxon>
    </lineage>
</organism>